<dbReference type="Pfam" id="PF08327">
    <property type="entry name" value="AHSA1"/>
    <property type="match status" value="1"/>
</dbReference>
<evidence type="ECO:0000313" key="3">
    <source>
        <dbReference type="EMBL" id="GIG83528.1"/>
    </source>
</evidence>
<gene>
    <name evidence="3" type="ORF">Pka01_66550</name>
</gene>
<evidence type="ECO:0000313" key="4">
    <source>
        <dbReference type="Proteomes" id="UP000630097"/>
    </source>
</evidence>
<sequence>MTHPFEVNEEIELDASPEQVWDAIASGPGVDSWFMGSTEIEPREGGRGHMTLMGVTAHSTVTAWEPGRRFAYRTDDNPDGTFMALEYIIEGRGGSGTTLRFVHSGFLGDDWEAEYDAMSKGDGMYLRKLAAYLEHFSGRTATSNLFAPGPRVTDPDRAFRVIADALGLTGTPAAGDRVKVGAQGLAPEEGVVVFAETPFCLGVVTAEALYTFIHGYQEVIVLERHGFTDEADAKKAEAAWQSWFSRAFA</sequence>
<comment type="caution">
    <text evidence="3">The sequence shown here is derived from an EMBL/GenBank/DDBJ whole genome shotgun (WGS) entry which is preliminary data.</text>
</comment>
<dbReference type="RefSeq" id="WP_203886827.1">
    <property type="nucleotide sequence ID" value="NZ_BAABHH010000027.1"/>
</dbReference>
<dbReference type="SUPFAM" id="SSF55961">
    <property type="entry name" value="Bet v1-like"/>
    <property type="match status" value="1"/>
</dbReference>
<dbReference type="EMBL" id="BONV01000041">
    <property type="protein sequence ID" value="GIG83528.1"/>
    <property type="molecule type" value="Genomic_DNA"/>
</dbReference>
<dbReference type="AlphaFoldDB" id="A0A8J3PYS3"/>
<dbReference type="InterPro" id="IPR013538">
    <property type="entry name" value="ASHA1/2-like_C"/>
</dbReference>
<proteinExistence type="inferred from homology"/>
<protein>
    <recommendedName>
        <fullName evidence="2">Activator of Hsp90 ATPase homologue 1/2-like C-terminal domain-containing protein</fullName>
    </recommendedName>
</protein>
<accession>A0A8J3PYS3</accession>
<evidence type="ECO:0000259" key="2">
    <source>
        <dbReference type="Pfam" id="PF08327"/>
    </source>
</evidence>
<keyword evidence="4" id="KW-1185">Reference proteome</keyword>
<evidence type="ECO:0000256" key="1">
    <source>
        <dbReference type="ARBA" id="ARBA00006817"/>
    </source>
</evidence>
<dbReference type="InterPro" id="IPR023393">
    <property type="entry name" value="START-like_dom_sf"/>
</dbReference>
<dbReference type="Proteomes" id="UP000630097">
    <property type="component" value="Unassembled WGS sequence"/>
</dbReference>
<feature type="domain" description="Activator of Hsp90 ATPase homologue 1/2-like C-terminal" evidence="2">
    <location>
        <begin position="14"/>
        <end position="134"/>
    </location>
</feature>
<organism evidence="3 4">
    <name type="scientific">Planotetraspora kaengkrachanensis</name>
    <dbReference type="NCBI Taxonomy" id="575193"/>
    <lineage>
        <taxon>Bacteria</taxon>
        <taxon>Bacillati</taxon>
        <taxon>Actinomycetota</taxon>
        <taxon>Actinomycetes</taxon>
        <taxon>Streptosporangiales</taxon>
        <taxon>Streptosporangiaceae</taxon>
        <taxon>Planotetraspora</taxon>
    </lineage>
</organism>
<reference evidence="3 4" key="1">
    <citation type="submission" date="2021-01" db="EMBL/GenBank/DDBJ databases">
        <title>Whole genome shotgun sequence of Planotetraspora kaengkrachanensis NBRC 104272.</title>
        <authorList>
            <person name="Komaki H."/>
            <person name="Tamura T."/>
        </authorList>
    </citation>
    <scope>NUCLEOTIDE SEQUENCE [LARGE SCALE GENOMIC DNA]</scope>
    <source>
        <strain evidence="3 4">NBRC 104272</strain>
    </source>
</reference>
<dbReference type="CDD" id="cd07814">
    <property type="entry name" value="SRPBCC_CalC_Aha1-like"/>
    <property type="match status" value="1"/>
</dbReference>
<name>A0A8J3PYS3_9ACTN</name>
<comment type="similarity">
    <text evidence="1">Belongs to the AHA1 family.</text>
</comment>
<dbReference type="Gene3D" id="3.30.530.20">
    <property type="match status" value="1"/>
</dbReference>